<dbReference type="EMBL" id="LGCL01000014">
    <property type="protein sequence ID" value="KPL79334.1"/>
    <property type="molecule type" value="Genomic_DNA"/>
</dbReference>
<comment type="caution">
    <text evidence="2">The sequence shown here is derived from an EMBL/GenBank/DDBJ whole genome shotgun (WGS) entry which is preliminary data.</text>
</comment>
<name>A0A0P6Y354_9CHLR</name>
<organism evidence="2 3">
    <name type="scientific">Ornatilinea apprima</name>
    <dbReference type="NCBI Taxonomy" id="1134406"/>
    <lineage>
        <taxon>Bacteria</taxon>
        <taxon>Bacillati</taxon>
        <taxon>Chloroflexota</taxon>
        <taxon>Anaerolineae</taxon>
        <taxon>Anaerolineales</taxon>
        <taxon>Anaerolineaceae</taxon>
        <taxon>Ornatilinea</taxon>
    </lineage>
</organism>
<protein>
    <submittedName>
        <fullName evidence="2">Uncharacterized protein</fullName>
    </submittedName>
</protein>
<accession>A0A0P6Y354</accession>
<keyword evidence="1" id="KW-1133">Transmembrane helix</keyword>
<feature type="transmembrane region" description="Helical" evidence="1">
    <location>
        <begin position="32"/>
        <end position="51"/>
    </location>
</feature>
<dbReference type="AlphaFoldDB" id="A0A0P6Y354"/>
<sequence>MQMLDPVWTITSFALTVLVLSFLLGDNPLFRLVSYLFVGVSAGFAAVMLVYQVILPRLVWPLLEGSPAERALAVIPLVLSVLLLARLVPRLAVVGSLPMGYLVGAGAAVMISGAVMGTLVRQTLSAIQVFDLSAAAPSQNPVLQFAEAAVMLTGTVGTLAYFQFTARAKPNQPAQRPAWVNGLARVGEVFIAITLGALFAGVYAAALSALIDRLEFILQVIQGLIG</sequence>
<feature type="transmembrane region" description="Helical" evidence="1">
    <location>
        <begin position="142"/>
        <end position="162"/>
    </location>
</feature>
<gene>
    <name evidence="2" type="ORF">ADN00_03130</name>
</gene>
<evidence type="ECO:0000256" key="1">
    <source>
        <dbReference type="SAM" id="Phobius"/>
    </source>
</evidence>
<dbReference type="RefSeq" id="WP_075061503.1">
    <property type="nucleotide sequence ID" value="NZ_LGCL01000014.1"/>
</dbReference>
<dbReference type="STRING" id="1134406.ADN00_03130"/>
<dbReference type="OrthoDB" id="163276at2"/>
<dbReference type="Proteomes" id="UP000050417">
    <property type="component" value="Unassembled WGS sequence"/>
</dbReference>
<keyword evidence="3" id="KW-1185">Reference proteome</keyword>
<keyword evidence="1" id="KW-0812">Transmembrane</keyword>
<evidence type="ECO:0000313" key="3">
    <source>
        <dbReference type="Proteomes" id="UP000050417"/>
    </source>
</evidence>
<feature type="transmembrane region" description="Helical" evidence="1">
    <location>
        <begin position="100"/>
        <end position="122"/>
    </location>
</feature>
<feature type="transmembrane region" description="Helical" evidence="1">
    <location>
        <begin position="183"/>
        <end position="206"/>
    </location>
</feature>
<proteinExistence type="predicted"/>
<feature type="transmembrane region" description="Helical" evidence="1">
    <location>
        <begin position="6"/>
        <end position="25"/>
    </location>
</feature>
<evidence type="ECO:0000313" key="2">
    <source>
        <dbReference type="EMBL" id="KPL79334.1"/>
    </source>
</evidence>
<feature type="transmembrane region" description="Helical" evidence="1">
    <location>
        <begin position="71"/>
        <end position="88"/>
    </location>
</feature>
<keyword evidence="1" id="KW-0472">Membrane</keyword>
<reference evidence="2 3" key="1">
    <citation type="submission" date="2015-07" db="EMBL/GenBank/DDBJ databases">
        <title>Genome sequence of Ornatilinea apprima DSM 23815.</title>
        <authorList>
            <person name="Hemp J."/>
            <person name="Ward L.M."/>
            <person name="Pace L.A."/>
            <person name="Fischer W.W."/>
        </authorList>
    </citation>
    <scope>NUCLEOTIDE SEQUENCE [LARGE SCALE GENOMIC DNA]</scope>
    <source>
        <strain evidence="2 3">P3M-1</strain>
    </source>
</reference>